<accession>A0ABQ8KQE1</accession>
<organism evidence="2 3">
    <name type="scientific">Rhodofomes roseus</name>
    <dbReference type="NCBI Taxonomy" id="34475"/>
    <lineage>
        <taxon>Eukaryota</taxon>
        <taxon>Fungi</taxon>
        <taxon>Dikarya</taxon>
        <taxon>Basidiomycota</taxon>
        <taxon>Agaricomycotina</taxon>
        <taxon>Agaricomycetes</taxon>
        <taxon>Polyporales</taxon>
        <taxon>Rhodofomes</taxon>
    </lineage>
</organism>
<proteinExistence type="predicted"/>
<name>A0ABQ8KQE1_9APHY</name>
<dbReference type="RefSeq" id="XP_047781747.1">
    <property type="nucleotide sequence ID" value="XM_047918797.1"/>
</dbReference>
<sequence length="388" mass="42111">MMVPEDARTVGHVSGRCAGRIRATRLERVRTAMVDVFAVAETTDADVVPVAGGAVAGPTDLHGFSAFTRSGWPARLRASNVHHAAQITRRLSTPRARPAARWPSVLRCICEQRLTRLYGRSLRSRTHRIPSPSAGCTTHPDRRLRSGGLASAPTNARMHVPRTRRVNAPARVVIRCGTNADWAKTRRIDVRRAGCRASGTARIGMKGSSKCSTVWSTPCTVVKDNTPAAFIARIRSWRGPLAIGNQHHVVRGHVRLLALLDIISRARWSPFSAAKSVLQLYNGPRGEASSPVSTVHLGRGMEHQWARTFANPSGRPTRSGTLSGDYFAMLPLAVRRAKHGSRCCTRRLLFGACGEGLDLRRHDRSASREQNVGTAMVECTAQGGGPAA</sequence>
<dbReference type="Proteomes" id="UP000814176">
    <property type="component" value="Unassembled WGS sequence"/>
</dbReference>
<keyword evidence="3" id="KW-1185">Reference proteome</keyword>
<evidence type="ECO:0000313" key="3">
    <source>
        <dbReference type="Proteomes" id="UP000814176"/>
    </source>
</evidence>
<protein>
    <submittedName>
        <fullName evidence="2">Uncharacterized protein</fullName>
    </submittedName>
</protein>
<comment type="caution">
    <text evidence="2">The sequence shown here is derived from an EMBL/GenBank/DDBJ whole genome shotgun (WGS) entry which is preliminary data.</text>
</comment>
<evidence type="ECO:0000256" key="1">
    <source>
        <dbReference type="SAM" id="MobiDB-lite"/>
    </source>
</evidence>
<evidence type="ECO:0000313" key="2">
    <source>
        <dbReference type="EMBL" id="KAH9840097.1"/>
    </source>
</evidence>
<feature type="region of interest" description="Disordered" evidence="1">
    <location>
        <begin position="128"/>
        <end position="156"/>
    </location>
</feature>
<dbReference type="EMBL" id="JADCUA010000005">
    <property type="protein sequence ID" value="KAH9840097.1"/>
    <property type="molecule type" value="Genomic_DNA"/>
</dbReference>
<reference evidence="2 3" key="1">
    <citation type="journal article" date="2021" name="Environ. Microbiol.">
        <title>Gene family expansions and transcriptome signatures uncover fungal adaptations to wood decay.</title>
        <authorList>
            <person name="Hage H."/>
            <person name="Miyauchi S."/>
            <person name="Viragh M."/>
            <person name="Drula E."/>
            <person name="Min B."/>
            <person name="Chaduli D."/>
            <person name="Navarro D."/>
            <person name="Favel A."/>
            <person name="Norest M."/>
            <person name="Lesage-Meessen L."/>
            <person name="Balint B."/>
            <person name="Merenyi Z."/>
            <person name="de Eugenio L."/>
            <person name="Morin E."/>
            <person name="Martinez A.T."/>
            <person name="Baldrian P."/>
            <person name="Stursova M."/>
            <person name="Martinez M.J."/>
            <person name="Novotny C."/>
            <person name="Magnuson J.K."/>
            <person name="Spatafora J.W."/>
            <person name="Maurice S."/>
            <person name="Pangilinan J."/>
            <person name="Andreopoulos W."/>
            <person name="LaButti K."/>
            <person name="Hundley H."/>
            <person name="Na H."/>
            <person name="Kuo A."/>
            <person name="Barry K."/>
            <person name="Lipzen A."/>
            <person name="Henrissat B."/>
            <person name="Riley R."/>
            <person name="Ahrendt S."/>
            <person name="Nagy L.G."/>
            <person name="Grigoriev I.V."/>
            <person name="Martin F."/>
            <person name="Rosso M.N."/>
        </authorList>
    </citation>
    <scope>NUCLEOTIDE SEQUENCE [LARGE SCALE GENOMIC DNA]</scope>
    <source>
        <strain evidence="2 3">CIRM-BRFM 1785</strain>
    </source>
</reference>
<gene>
    <name evidence="2" type="ORF">C8Q71DRAFT_477113</name>
</gene>
<dbReference type="GeneID" id="71999529"/>